<dbReference type="PANTHER" id="PTHR15225:SF8">
    <property type="entry name" value="RNA-BINDING PROTEIN 43"/>
    <property type="match status" value="1"/>
</dbReference>
<dbReference type="Pfam" id="PF07292">
    <property type="entry name" value="NID"/>
    <property type="match status" value="1"/>
</dbReference>
<organism evidence="3 4">
    <name type="scientific">Hemibagrus guttatus</name>
    <dbReference type="NCBI Taxonomy" id="175788"/>
    <lineage>
        <taxon>Eukaryota</taxon>
        <taxon>Metazoa</taxon>
        <taxon>Chordata</taxon>
        <taxon>Craniata</taxon>
        <taxon>Vertebrata</taxon>
        <taxon>Euteleostomi</taxon>
        <taxon>Actinopterygii</taxon>
        <taxon>Neopterygii</taxon>
        <taxon>Teleostei</taxon>
        <taxon>Ostariophysi</taxon>
        <taxon>Siluriformes</taxon>
        <taxon>Bagridae</taxon>
        <taxon>Hemibagrus</taxon>
    </lineage>
</organism>
<comment type="caution">
    <text evidence="3">The sequence shown here is derived from an EMBL/GenBank/DDBJ whole genome shotgun (WGS) entry which is preliminary data.</text>
</comment>
<sequence>MRMRKACVTLVVVPGESIDVTMEPMIIEVHGVPHIPPHDRMIDQLKIHFLKRKNCGGDVLTVIYPTSTPGQAYVIFESAKVHGVLEHTHFLDVHNKFYPIRVKKAHLPEKKDIEAIEKDYGTEMTLKDDDGLMTVKFRGKNSEKAKECLLNIIKEISPSLRTQVINLLEYDQAEQKQILERIQHNQETSVVIKHCGDVIKLVGSSSESFEMKQKLLGHKVDHPRGRTIERGSKLRRSSSLPTQYKTTHHACRTDPEHTASAAPKYNPSRYEEKPDEGKAPQIVRVHELTPDKNSQRTRSNSESRSKNRTTREKS</sequence>
<dbReference type="EMBL" id="JAUCMX010000028">
    <property type="protein sequence ID" value="KAK3508582.1"/>
    <property type="molecule type" value="Genomic_DNA"/>
</dbReference>
<dbReference type="AlphaFoldDB" id="A0AAE0PV01"/>
<protein>
    <recommendedName>
        <fullName evidence="2">NID domain-containing protein</fullName>
    </recommendedName>
</protein>
<feature type="non-terminal residue" evidence="3">
    <location>
        <position position="314"/>
    </location>
</feature>
<feature type="compositionally biased region" description="Basic and acidic residues" evidence="1">
    <location>
        <begin position="217"/>
        <end position="232"/>
    </location>
</feature>
<keyword evidence="4" id="KW-1185">Reference proteome</keyword>
<dbReference type="InterPro" id="IPR009909">
    <property type="entry name" value="Nmi/IFP35_dom"/>
</dbReference>
<gene>
    <name evidence="3" type="ORF">QTP70_034022</name>
</gene>
<evidence type="ECO:0000256" key="1">
    <source>
        <dbReference type="SAM" id="MobiDB-lite"/>
    </source>
</evidence>
<dbReference type="Gene3D" id="3.30.70.330">
    <property type="match status" value="1"/>
</dbReference>
<evidence type="ECO:0000259" key="2">
    <source>
        <dbReference type="Pfam" id="PF07292"/>
    </source>
</evidence>
<evidence type="ECO:0000313" key="4">
    <source>
        <dbReference type="Proteomes" id="UP001274896"/>
    </source>
</evidence>
<feature type="compositionally biased region" description="Basic and acidic residues" evidence="1">
    <location>
        <begin position="269"/>
        <end position="314"/>
    </location>
</feature>
<dbReference type="InterPro" id="IPR012677">
    <property type="entry name" value="Nucleotide-bd_a/b_plait_sf"/>
</dbReference>
<reference evidence="3" key="1">
    <citation type="submission" date="2023-06" db="EMBL/GenBank/DDBJ databases">
        <title>Male Hemibagrus guttatus genome.</title>
        <authorList>
            <person name="Bian C."/>
        </authorList>
    </citation>
    <scope>NUCLEOTIDE SEQUENCE</scope>
    <source>
        <strain evidence="3">Male_cb2023</strain>
        <tissue evidence="3">Muscle</tissue>
    </source>
</reference>
<proteinExistence type="predicted"/>
<dbReference type="PANTHER" id="PTHR15225">
    <property type="entry name" value="INTERFERON-INDUCED PROTEIN 35/NMI N-MYC/STAT INTERACTING PROTEIN"/>
    <property type="match status" value="1"/>
</dbReference>
<evidence type="ECO:0000313" key="3">
    <source>
        <dbReference type="EMBL" id="KAK3508582.1"/>
    </source>
</evidence>
<accession>A0AAE0PV01</accession>
<dbReference type="Proteomes" id="UP001274896">
    <property type="component" value="Unassembled WGS sequence"/>
</dbReference>
<name>A0AAE0PV01_9TELE</name>
<feature type="domain" description="NID" evidence="2">
    <location>
        <begin position="18"/>
        <end position="59"/>
    </location>
</feature>
<feature type="region of interest" description="Disordered" evidence="1">
    <location>
        <begin position="217"/>
        <end position="314"/>
    </location>
</feature>